<dbReference type="CDD" id="cd07341">
    <property type="entry name" value="M56_BlaR1_MecR1_like"/>
    <property type="match status" value="1"/>
</dbReference>
<evidence type="ECO:0000256" key="3">
    <source>
        <dbReference type="ARBA" id="ARBA00022989"/>
    </source>
</evidence>
<dbReference type="OrthoDB" id="1522859at2"/>
<feature type="domain" description="TonB C-terminal" evidence="6">
    <location>
        <begin position="469"/>
        <end position="564"/>
    </location>
</feature>
<evidence type="ECO:0000313" key="8">
    <source>
        <dbReference type="Proteomes" id="UP000245533"/>
    </source>
</evidence>
<dbReference type="PANTHER" id="PTHR34978">
    <property type="entry name" value="POSSIBLE SENSOR-TRANSDUCER PROTEIN BLAR"/>
    <property type="match status" value="1"/>
</dbReference>
<sequence length="677" mass="75515">MENIALDLALAGENLLKAAWLPLLIWTTIGSAVWLILKSTDRIQPEYQYHTRLALVFSLPVGFLLLIAVEYLSAYLSPSASQAALKIISVSAPIEFSLAPAESDSGMPLTYWLYLAVVLVLASGLLVTICRFLINFFRLNHLRNRCSLAPLSKTDGLSSINHGLLKAIQRPVSVCFIHQQIVPVTFGKRHPVILLPESLKKNHGKMNLAIRHELTHIHEQDFATHLLVMLTEALFWFHPLVHRLKHELVEYREMRCDRLVLNEKTVSRKEYASLLLELIPSPNLEKHLSVNMAQESSNLKKRITMITQYKNDHPVPKRTSMAVLGAIFMSTAIVMACTDMQTQSVFDEEELDLMTNVDRTGEKGFHEIIIYMSEEEQAERHESKLEQLQMLEPRHIESIHVWKGEEAVEKFGTRGEKGVIQVKTKLDAESYNNTLKALGMNPVTPGSLTIQNGESGPKEDFFVVVEDMPELIGGLETLQRNIRYPQMARRAGIEGRVYVQFVINEQGEVEDPQVIRGIGGGADEEALRVVREAKFKPGMQRGRPVRVQYSLPIFFKLQGSENTPEQTPINDQNSLSEITVSGYNPSSGSTSSSIEPEIIGRNMTVRMNHNGSTITGTVVDGTTGQPLAGANIVIDGVNRGTATNVDGEFTISNISSEATHATVSFVGYRAQKIDLNF</sequence>
<dbReference type="GO" id="GO:0031992">
    <property type="term" value="F:energy transducer activity"/>
    <property type="evidence" value="ECO:0007669"/>
    <property type="project" value="InterPro"/>
</dbReference>
<keyword evidence="8" id="KW-1185">Reference proteome</keyword>
<feature type="transmembrane region" description="Helical" evidence="5">
    <location>
        <begin position="111"/>
        <end position="134"/>
    </location>
</feature>
<reference evidence="7 8" key="1">
    <citation type="submission" date="2018-05" db="EMBL/GenBank/DDBJ databases">
        <title>Rhodohalobacter halophilus gen. nov., sp. nov., a moderately halophilic member of the family Balneolaceae.</title>
        <authorList>
            <person name="Liu Z.-W."/>
        </authorList>
    </citation>
    <scope>NUCLEOTIDE SEQUENCE [LARGE SCALE GENOMIC DNA]</scope>
    <source>
        <strain evidence="7 8">8A47</strain>
    </source>
</reference>
<dbReference type="SUPFAM" id="SSF74653">
    <property type="entry name" value="TolA/TonB C-terminal domain"/>
    <property type="match status" value="1"/>
</dbReference>
<evidence type="ECO:0000256" key="2">
    <source>
        <dbReference type="ARBA" id="ARBA00022692"/>
    </source>
</evidence>
<dbReference type="GO" id="GO:0015891">
    <property type="term" value="P:siderophore transport"/>
    <property type="evidence" value="ECO:0007669"/>
    <property type="project" value="InterPro"/>
</dbReference>
<protein>
    <recommendedName>
        <fullName evidence="6">TonB C-terminal domain-containing protein</fullName>
    </recommendedName>
</protein>
<dbReference type="InterPro" id="IPR003538">
    <property type="entry name" value="TonB"/>
</dbReference>
<dbReference type="InterPro" id="IPR052173">
    <property type="entry name" value="Beta-lactam_resp_regulator"/>
</dbReference>
<dbReference type="InterPro" id="IPR008969">
    <property type="entry name" value="CarboxyPept-like_regulatory"/>
</dbReference>
<dbReference type="Pfam" id="PF03544">
    <property type="entry name" value="TonB_C"/>
    <property type="match status" value="1"/>
</dbReference>
<dbReference type="InterPro" id="IPR006260">
    <property type="entry name" value="TonB/TolA_C"/>
</dbReference>
<dbReference type="AlphaFoldDB" id="A0A316TPR2"/>
<evidence type="ECO:0000256" key="1">
    <source>
        <dbReference type="ARBA" id="ARBA00004167"/>
    </source>
</evidence>
<accession>A0A316TPR2</accession>
<keyword evidence="2 5" id="KW-0812">Transmembrane</keyword>
<dbReference type="Proteomes" id="UP000245533">
    <property type="component" value="Unassembled WGS sequence"/>
</dbReference>
<dbReference type="PANTHER" id="PTHR34978:SF3">
    <property type="entry name" value="SLR0241 PROTEIN"/>
    <property type="match status" value="1"/>
</dbReference>
<dbReference type="GO" id="GO:0016020">
    <property type="term" value="C:membrane"/>
    <property type="evidence" value="ECO:0007669"/>
    <property type="project" value="UniProtKB-SubCell"/>
</dbReference>
<feature type="transmembrane region" description="Helical" evidence="5">
    <location>
        <begin position="49"/>
        <end position="69"/>
    </location>
</feature>
<evidence type="ECO:0000256" key="4">
    <source>
        <dbReference type="ARBA" id="ARBA00023136"/>
    </source>
</evidence>
<dbReference type="NCBIfam" id="TIGR01352">
    <property type="entry name" value="tonB_Cterm"/>
    <property type="match status" value="1"/>
</dbReference>
<dbReference type="PROSITE" id="PS52015">
    <property type="entry name" value="TONB_CTD"/>
    <property type="match status" value="1"/>
</dbReference>
<comment type="subcellular location">
    <subcellularLocation>
        <location evidence="1">Membrane</location>
        <topology evidence="1">Single-pass membrane protein</topology>
    </subcellularLocation>
</comment>
<comment type="caution">
    <text evidence="7">The sequence shown here is derived from an EMBL/GenBank/DDBJ whole genome shotgun (WGS) entry which is preliminary data.</text>
</comment>
<dbReference type="Gene3D" id="3.30.1150.10">
    <property type="match status" value="1"/>
</dbReference>
<keyword evidence="3 5" id="KW-1133">Transmembrane helix</keyword>
<dbReference type="EMBL" id="QGGB01000006">
    <property type="protein sequence ID" value="PWN06613.1"/>
    <property type="molecule type" value="Genomic_DNA"/>
</dbReference>
<evidence type="ECO:0000256" key="5">
    <source>
        <dbReference type="SAM" id="Phobius"/>
    </source>
</evidence>
<organism evidence="7 8">
    <name type="scientific">Rhodohalobacter mucosus</name>
    <dbReference type="NCBI Taxonomy" id="2079485"/>
    <lineage>
        <taxon>Bacteria</taxon>
        <taxon>Pseudomonadati</taxon>
        <taxon>Balneolota</taxon>
        <taxon>Balneolia</taxon>
        <taxon>Balneolales</taxon>
        <taxon>Balneolaceae</taxon>
        <taxon>Rhodohalobacter</taxon>
    </lineage>
</organism>
<gene>
    <name evidence="7" type="ORF">DDZ15_08845</name>
</gene>
<feature type="transmembrane region" description="Helical" evidence="5">
    <location>
        <begin position="319"/>
        <end position="336"/>
    </location>
</feature>
<dbReference type="GO" id="GO:0030288">
    <property type="term" value="C:outer membrane-bounded periplasmic space"/>
    <property type="evidence" value="ECO:0007669"/>
    <property type="project" value="InterPro"/>
</dbReference>
<dbReference type="Gene3D" id="2.60.40.1120">
    <property type="entry name" value="Carboxypeptidase-like, regulatory domain"/>
    <property type="match status" value="1"/>
</dbReference>
<keyword evidence="4 5" id="KW-0472">Membrane</keyword>
<dbReference type="Pfam" id="PF05569">
    <property type="entry name" value="Peptidase_M56"/>
    <property type="match status" value="1"/>
</dbReference>
<dbReference type="PRINTS" id="PR01374">
    <property type="entry name" value="TONBPROTEIN"/>
</dbReference>
<dbReference type="InterPro" id="IPR008756">
    <property type="entry name" value="Peptidase_M56"/>
</dbReference>
<evidence type="ECO:0000313" key="7">
    <source>
        <dbReference type="EMBL" id="PWN06613.1"/>
    </source>
</evidence>
<dbReference type="GO" id="GO:0055085">
    <property type="term" value="P:transmembrane transport"/>
    <property type="evidence" value="ECO:0007669"/>
    <property type="project" value="InterPro"/>
</dbReference>
<feature type="transmembrane region" description="Helical" evidence="5">
    <location>
        <begin position="20"/>
        <end position="37"/>
    </location>
</feature>
<proteinExistence type="predicted"/>
<dbReference type="RefSeq" id="WP_109646728.1">
    <property type="nucleotide sequence ID" value="NZ_QGGB01000006.1"/>
</dbReference>
<dbReference type="InterPro" id="IPR037682">
    <property type="entry name" value="TonB_C"/>
</dbReference>
<name>A0A316TPR2_9BACT</name>
<dbReference type="Pfam" id="PF13715">
    <property type="entry name" value="CarbopepD_reg_2"/>
    <property type="match status" value="1"/>
</dbReference>
<dbReference type="SUPFAM" id="SSF49464">
    <property type="entry name" value="Carboxypeptidase regulatory domain-like"/>
    <property type="match status" value="1"/>
</dbReference>
<evidence type="ECO:0000259" key="6">
    <source>
        <dbReference type="PROSITE" id="PS52015"/>
    </source>
</evidence>